<dbReference type="Proteomes" id="UP000654367">
    <property type="component" value="Unassembled WGS sequence"/>
</dbReference>
<evidence type="ECO:0000256" key="1">
    <source>
        <dbReference type="ARBA" id="ARBA00008857"/>
    </source>
</evidence>
<reference evidence="9" key="1">
    <citation type="journal article" date="2019" name="Int. J. Syst. Evol. Microbiol.">
        <title>The Global Catalogue of Microorganisms (GCM) 10K type strain sequencing project: providing services to taxonomists for standard genome sequencing and annotation.</title>
        <authorList>
            <consortium name="The Broad Institute Genomics Platform"/>
            <consortium name="The Broad Institute Genome Sequencing Center for Infectious Disease"/>
            <person name="Wu L."/>
            <person name="Ma J."/>
        </authorList>
    </citation>
    <scope>NUCLEOTIDE SEQUENCE [LARGE SCALE GENOMIC DNA]</scope>
    <source>
        <strain evidence="9">JCM 32304</strain>
    </source>
</reference>
<accession>A0ABQ2Q3K2</accession>
<evidence type="ECO:0000313" key="8">
    <source>
        <dbReference type="EMBL" id="GGP47379.1"/>
    </source>
</evidence>
<evidence type="ECO:0000259" key="6">
    <source>
        <dbReference type="PROSITE" id="PS51898"/>
    </source>
</evidence>
<name>A0ABQ2Q3K2_9GAMM</name>
<dbReference type="InterPro" id="IPR050090">
    <property type="entry name" value="Tyrosine_recombinase_XerCD"/>
</dbReference>
<evidence type="ECO:0000256" key="4">
    <source>
        <dbReference type="ARBA" id="ARBA00023172"/>
    </source>
</evidence>
<feature type="domain" description="Tyr recombinase" evidence="6">
    <location>
        <begin position="254"/>
        <end position="469"/>
    </location>
</feature>
<comment type="similarity">
    <text evidence="1">Belongs to the 'phage' integrase family.</text>
</comment>
<dbReference type="PANTHER" id="PTHR30349:SF41">
    <property type="entry name" value="INTEGRASE_RECOMBINASE PROTEIN MJ0367-RELATED"/>
    <property type="match status" value="1"/>
</dbReference>
<keyword evidence="3 5" id="KW-0238">DNA-binding</keyword>
<evidence type="ECO:0000313" key="9">
    <source>
        <dbReference type="Proteomes" id="UP000654367"/>
    </source>
</evidence>
<organism evidence="8 9">
    <name type="scientific">Shewanella saliphila</name>
    <dbReference type="NCBI Taxonomy" id="2282698"/>
    <lineage>
        <taxon>Bacteria</taxon>
        <taxon>Pseudomonadati</taxon>
        <taxon>Pseudomonadota</taxon>
        <taxon>Gammaproteobacteria</taxon>
        <taxon>Alteromonadales</taxon>
        <taxon>Shewanellaceae</taxon>
        <taxon>Shewanella</taxon>
    </lineage>
</organism>
<evidence type="ECO:0000256" key="5">
    <source>
        <dbReference type="PROSITE-ProRule" id="PRU01248"/>
    </source>
</evidence>
<keyword evidence="9" id="KW-1185">Reference proteome</keyword>
<dbReference type="InterPro" id="IPR011010">
    <property type="entry name" value="DNA_brk_join_enz"/>
</dbReference>
<dbReference type="SUPFAM" id="SSF56349">
    <property type="entry name" value="DNA breaking-rejoining enzymes"/>
    <property type="match status" value="1"/>
</dbReference>
<feature type="domain" description="Core-binding (CB)" evidence="7">
    <location>
        <begin position="146"/>
        <end position="228"/>
    </location>
</feature>
<dbReference type="PROSITE" id="PS51898">
    <property type="entry name" value="TYR_RECOMBINASE"/>
    <property type="match status" value="1"/>
</dbReference>
<keyword evidence="4" id="KW-0233">DNA recombination</keyword>
<evidence type="ECO:0000256" key="2">
    <source>
        <dbReference type="ARBA" id="ARBA00022908"/>
    </source>
</evidence>
<dbReference type="Gene3D" id="1.10.443.10">
    <property type="entry name" value="Intergrase catalytic core"/>
    <property type="match status" value="1"/>
</dbReference>
<dbReference type="PROSITE" id="PS51900">
    <property type="entry name" value="CB"/>
    <property type="match status" value="1"/>
</dbReference>
<comment type="caution">
    <text evidence="8">The sequence shown here is derived from an EMBL/GenBank/DDBJ whole genome shotgun (WGS) entry which is preliminary data.</text>
</comment>
<keyword evidence="2" id="KW-0229">DNA integration</keyword>
<dbReference type="Gene3D" id="1.10.150.130">
    <property type="match status" value="1"/>
</dbReference>
<evidence type="ECO:0000256" key="3">
    <source>
        <dbReference type="ARBA" id="ARBA00023125"/>
    </source>
</evidence>
<dbReference type="PANTHER" id="PTHR30349">
    <property type="entry name" value="PHAGE INTEGRASE-RELATED"/>
    <property type="match status" value="1"/>
</dbReference>
<dbReference type="InterPro" id="IPR010998">
    <property type="entry name" value="Integrase_recombinase_N"/>
</dbReference>
<sequence length="481" mass="54523">MYLFRATNCTYYTRMVLPASLRDKGFAADIKVSLLTKQRSIAIGRNLVVAGILRPLINSLTPQSQPDAFKAHVNQLINDARAGFVGVTETLDENAKPVREIIQFIPTRPTQLAHNSATYDNYPSSTNLALSNSPGSKKQTNSVANVTLVDALIKFIASKQKQSVSVLTVKQLNQRIGHFIERTHLDDVFDITSAEAMEYKDCLLEEGRSHKSNKDYLAAVSQFFKWCKLMRYISANPFDEVKLSKPSNQAGHDLARQRWQPEQLQHVLQSQDFIDKQADFKWITLLMLYHGLRPSEACQLHINDISVIDGINVIHVTNEGMSQQLKTAQSKRTVPLHQKLIELGFIDFVQTINDRTSKNSHLKNSLVKNSPLKSGQLTSSPLFHYQPSSDGVWSNKFCREFGKLLDQLHFIAGKRPTAYSFRHTFIDELKQLQTEESMVAQLVGHVYHNITYGRYGKQYDVKTLKPVVDKVSYTLNLFLPV</sequence>
<protein>
    <submittedName>
        <fullName evidence="8">Integrase</fullName>
    </submittedName>
</protein>
<dbReference type="InterPro" id="IPR002104">
    <property type="entry name" value="Integrase_catalytic"/>
</dbReference>
<proteinExistence type="inferred from homology"/>
<dbReference type="RefSeq" id="WP_188918405.1">
    <property type="nucleotide sequence ID" value="NZ_BMQV01000008.1"/>
</dbReference>
<evidence type="ECO:0000259" key="7">
    <source>
        <dbReference type="PROSITE" id="PS51900"/>
    </source>
</evidence>
<dbReference type="InterPro" id="IPR044068">
    <property type="entry name" value="CB"/>
</dbReference>
<dbReference type="Pfam" id="PF00589">
    <property type="entry name" value="Phage_integrase"/>
    <property type="match status" value="1"/>
</dbReference>
<gene>
    <name evidence="8" type="ORF">GCM10009409_12580</name>
</gene>
<dbReference type="EMBL" id="BMQV01000008">
    <property type="protein sequence ID" value="GGP47379.1"/>
    <property type="molecule type" value="Genomic_DNA"/>
</dbReference>
<dbReference type="CDD" id="cd01184">
    <property type="entry name" value="INT_C_like_1"/>
    <property type="match status" value="1"/>
</dbReference>
<dbReference type="InterPro" id="IPR013762">
    <property type="entry name" value="Integrase-like_cat_sf"/>
</dbReference>